<protein>
    <recommendedName>
        <fullName evidence="1">Reverse transcriptase Ty1/copia-type domain-containing protein</fullName>
    </recommendedName>
</protein>
<reference evidence="2 3" key="1">
    <citation type="submission" date="2015-08" db="EMBL/GenBank/DDBJ databases">
        <title>Next Generation Sequencing and Analysis of the Genome of Puccinia sorghi L Schw, the Causal Agent of Maize Common Rust.</title>
        <authorList>
            <person name="Rochi L."/>
            <person name="Burguener G."/>
            <person name="Darino M."/>
            <person name="Turjanski A."/>
            <person name="Kreff E."/>
            <person name="Dieguez M.J."/>
            <person name="Sacco F."/>
        </authorList>
    </citation>
    <scope>NUCLEOTIDE SEQUENCE [LARGE SCALE GENOMIC DNA]</scope>
    <source>
        <strain evidence="2 3">RO10H11247</strain>
    </source>
</reference>
<sequence>MTASKLQCNDASYADPKFKPKRFKDIQRSPFKDRCILYLHVNDMIITGDEVQTVKDEIQAKWEMEDFGVAKFAVGIKIERDKSGNYSIHQHRMINHVLERFNMSNCRPASTPFGYNIELLKSTDEDHAIFIKQNPNYRKAVGSLMYIAICTRPDISFAVGVLSRFLEKPNQLHWDSFIHVLRYLKSTDNLTIKYTSQRETDLKPNPSWTFPEGASDTDWAGDRSTLRSTTGYVFKFMGGAISWRSQLQPTVALSSTEAEYRAITEAGQEALWLMKLMKQLEIPVNTPLKLICDNLSAIHLAQNPVHHGQVKHVAIEHHWIREHVSNGTFKMKNVYTSEMIADLLTKNLSKGPFVKFCQMIGMTNDVRIEGDC</sequence>
<dbReference type="Pfam" id="PF07727">
    <property type="entry name" value="RVT_2"/>
    <property type="match status" value="1"/>
</dbReference>
<accession>A0A0L6UQ60</accession>
<keyword evidence="3" id="KW-1185">Reference proteome</keyword>
<dbReference type="PANTHER" id="PTHR11439">
    <property type="entry name" value="GAG-POL-RELATED RETROTRANSPOSON"/>
    <property type="match status" value="1"/>
</dbReference>
<feature type="domain" description="Reverse transcriptase Ty1/copia-type" evidence="1">
    <location>
        <begin position="32"/>
        <end position="112"/>
    </location>
</feature>
<dbReference type="CDD" id="cd09272">
    <property type="entry name" value="RNase_HI_RT_Ty1"/>
    <property type="match status" value="1"/>
</dbReference>
<evidence type="ECO:0000313" key="3">
    <source>
        <dbReference type="Proteomes" id="UP000037035"/>
    </source>
</evidence>
<dbReference type="SUPFAM" id="SSF56672">
    <property type="entry name" value="DNA/RNA polymerases"/>
    <property type="match status" value="1"/>
</dbReference>
<dbReference type="Proteomes" id="UP000037035">
    <property type="component" value="Unassembled WGS sequence"/>
</dbReference>
<dbReference type="EMBL" id="LAVV01009793">
    <property type="protein sequence ID" value="KNZ49975.1"/>
    <property type="molecule type" value="Genomic_DNA"/>
</dbReference>
<evidence type="ECO:0000313" key="2">
    <source>
        <dbReference type="EMBL" id="KNZ49975.1"/>
    </source>
</evidence>
<evidence type="ECO:0000259" key="1">
    <source>
        <dbReference type="Pfam" id="PF07727"/>
    </source>
</evidence>
<dbReference type="InterPro" id="IPR013103">
    <property type="entry name" value="RVT_2"/>
</dbReference>
<name>A0A0L6UQ60_9BASI</name>
<dbReference type="VEuPathDB" id="FungiDB:VP01_4662g1"/>
<dbReference type="InterPro" id="IPR043502">
    <property type="entry name" value="DNA/RNA_pol_sf"/>
</dbReference>
<dbReference type="OrthoDB" id="2507387at2759"/>
<gene>
    <name evidence="2" type="ORF">VP01_4662g1</name>
</gene>
<comment type="caution">
    <text evidence="2">The sequence shown here is derived from an EMBL/GenBank/DDBJ whole genome shotgun (WGS) entry which is preliminary data.</text>
</comment>
<dbReference type="PANTHER" id="PTHR11439:SF467">
    <property type="entry name" value="INTEGRASE CATALYTIC DOMAIN-CONTAINING PROTEIN"/>
    <property type="match status" value="1"/>
</dbReference>
<organism evidence="2 3">
    <name type="scientific">Puccinia sorghi</name>
    <dbReference type="NCBI Taxonomy" id="27349"/>
    <lineage>
        <taxon>Eukaryota</taxon>
        <taxon>Fungi</taxon>
        <taxon>Dikarya</taxon>
        <taxon>Basidiomycota</taxon>
        <taxon>Pucciniomycotina</taxon>
        <taxon>Pucciniomycetes</taxon>
        <taxon>Pucciniales</taxon>
        <taxon>Pucciniaceae</taxon>
        <taxon>Puccinia</taxon>
    </lineage>
</organism>
<dbReference type="AlphaFoldDB" id="A0A0L6UQ60"/>
<proteinExistence type="predicted"/>